<feature type="non-terminal residue" evidence="1">
    <location>
        <position position="1"/>
    </location>
</feature>
<dbReference type="AlphaFoldDB" id="A0A5U8SU33"/>
<reference evidence="1" key="1">
    <citation type="submission" date="2018-07" db="EMBL/GenBank/DDBJ databases">
        <authorList>
            <person name="Ashton P.M."/>
            <person name="Dallman T."/>
            <person name="Nair S."/>
            <person name="De Pinna E."/>
            <person name="Peters T."/>
            <person name="Grant K."/>
        </authorList>
    </citation>
    <scope>NUCLEOTIDE SEQUENCE</scope>
    <source>
        <strain evidence="1">296838</strain>
    </source>
</reference>
<comment type="caution">
    <text evidence="1">The sequence shown here is derived from an EMBL/GenBank/DDBJ whole genome shotgun (WGS) entry which is preliminary data.</text>
</comment>
<dbReference type="EMBL" id="AAGUAT010000122">
    <property type="protein sequence ID" value="EBR9859175.1"/>
    <property type="molecule type" value="Genomic_DNA"/>
</dbReference>
<gene>
    <name evidence="1" type="ORF">DS524_25890</name>
</gene>
<evidence type="ECO:0000313" key="1">
    <source>
        <dbReference type="EMBL" id="EBR9859175.1"/>
    </source>
</evidence>
<proteinExistence type="predicted"/>
<sequence length="40" mass="4596">SMVDVTLKEGIEKELLNMFAGELKGVKDLTEHQRGEHSYY</sequence>
<name>A0A5U8SU33_SALET</name>
<accession>A0A5U8SU33</accession>
<protein>
    <submittedName>
        <fullName evidence="1">Fe-S biogenesis protein NfuA</fullName>
    </submittedName>
</protein>
<organism evidence="1">
    <name type="scientific">Salmonella enterica subsp. enterica serovar Chester</name>
    <dbReference type="NCBI Taxonomy" id="149386"/>
    <lineage>
        <taxon>Bacteria</taxon>
        <taxon>Pseudomonadati</taxon>
        <taxon>Pseudomonadota</taxon>
        <taxon>Gammaproteobacteria</taxon>
        <taxon>Enterobacterales</taxon>
        <taxon>Enterobacteriaceae</taxon>
        <taxon>Salmonella</taxon>
    </lineage>
</organism>